<dbReference type="SMART" id="SM00028">
    <property type="entry name" value="TPR"/>
    <property type="match status" value="11"/>
</dbReference>
<dbReference type="EMBL" id="JAUSVS010000007">
    <property type="protein sequence ID" value="MDQ0465709.1"/>
    <property type="molecule type" value="Genomic_DNA"/>
</dbReference>
<evidence type="ECO:0000313" key="11">
    <source>
        <dbReference type="Proteomes" id="UP001228905"/>
    </source>
</evidence>
<dbReference type="RefSeq" id="WP_307351251.1">
    <property type="nucleotide sequence ID" value="NZ_JAUSVS010000007.1"/>
</dbReference>
<dbReference type="PROSITE" id="PS50005">
    <property type="entry name" value="TPR"/>
    <property type="match status" value="3"/>
</dbReference>
<protein>
    <recommendedName>
        <fullName evidence="3">protein O-GlcNAc transferase</fullName>
        <ecNumber evidence="3">2.4.1.255</ecNumber>
    </recommendedName>
</protein>
<name>A0ABU0IUN6_9CAUL</name>
<keyword evidence="7 8" id="KW-0802">TPR repeat</keyword>
<dbReference type="Pfam" id="PF13844">
    <property type="entry name" value="Glyco_transf_41"/>
    <property type="match status" value="2"/>
</dbReference>
<feature type="repeat" description="TPR" evidence="8">
    <location>
        <begin position="110"/>
        <end position="143"/>
    </location>
</feature>
<comment type="caution">
    <text evidence="10">The sequence shown here is derived from an EMBL/GenBank/DDBJ whole genome shotgun (WGS) entry which is preliminary data.</text>
</comment>
<keyword evidence="11" id="KW-1185">Reference proteome</keyword>
<dbReference type="InterPro" id="IPR011990">
    <property type="entry name" value="TPR-like_helical_dom_sf"/>
</dbReference>
<evidence type="ECO:0000256" key="1">
    <source>
        <dbReference type="ARBA" id="ARBA00004922"/>
    </source>
</evidence>
<dbReference type="InterPro" id="IPR029489">
    <property type="entry name" value="OGT/SEC/SPY_C"/>
</dbReference>
<dbReference type="PANTHER" id="PTHR44998:SF1">
    <property type="entry name" value="UDP-N-ACETYLGLUCOSAMINE--PEPTIDE N-ACETYLGLUCOSAMINYLTRANSFERASE 110 KDA SUBUNIT"/>
    <property type="match status" value="1"/>
</dbReference>
<dbReference type="PANTHER" id="PTHR44998">
    <property type="match status" value="1"/>
</dbReference>
<evidence type="ECO:0000256" key="5">
    <source>
        <dbReference type="ARBA" id="ARBA00022679"/>
    </source>
</evidence>
<evidence type="ECO:0000256" key="8">
    <source>
        <dbReference type="PROSITE-ProRule" id="PRU00339"/>
    </source>
</evidence>
<dbReference type="Gene3D" id="3.40.50.2000">
    <property type="entry name" value="Glycogen Phosphorylase B"/>
    <property type="match status" value="1"/>
</dbReference>
<keyword evidence="4" id="KW-0328">Glycosyltransferase</keyword>
<evidence type="ECO:0000256" key="3">
    <source>
        <dbReference type="ARBA" id="ARBA00011970"/>
    </source>
</evidence>
<feature type="repeat" description="TPR" evidence="8">
    <location>
        <begin position="314"/>
        <end position="347"/>
    </location>
</feature>
<dbReference type="EC" id="2.4.1.255" evidence="3"/>
<feature type="repeat" description="TPR" evidence="8">
    <location>
        <begin position="280"/>
        <end position="313"/>
    </location>
</feature>
<comment type="similarity">
    <text evidence="2">Belongs to the glycosyltransferase 41 family. O-GlcNAc transferase subfamily.</text>
</comment>
<evidence type="ECO:0000256" key="7">
    <source>
        <dbReference type="ARBA" id="ARBA00022803"/>
    </source>
</evidence>
<dbReference type="Proteomes" id="UP001228905">
    <property type="component" value="Unassembled WGS sequence"/>
</dbReference>
<proteinExistence type="inferred from homology"/>
<feature type="domain" description="O-GlcNAc transferase C-terminal" evidence="9">
    <location>
        <begin position="460"/>
        <end position="617"/>
    </location>
</feature>
<dbReference type="GO" id="GO:0016740">
    <property type="term" value="F:transferase activity"/>
    <property type="evidence" value="ECO:0007669"/>
    <property type="project" value="UniProtKB-KW"/>
</dbReference>
<keyword evidence="6" id="KW-0677">Repeat</keyword>
<gene>
    <name evidence="10" type="ORF">QO010_003498</name>
</gene>
<dbReference type="Gene3D" id="3.40.50.11380">
    <property type="match status" value="1"/>
</dbReference>
<reference evidence="10 11" key="1">
    <citation type="submission" date="2023-07" db="EMBL/GenBank/DDBJ databases">
        <title>Genomic Encyclopedia of Type Strains, Phase IV (KMG-IV): sequencing the most valuable type-strain genomes for metagenomic binning, comparative biology and taxonomic classification.</title>
        <authorList>
            <person name="Goeker M."/>
        </authorList>
    </citation>
    <scope>NUCLEOTIDE SEQUENCE [LARGE SCALE GENOMIC DNA]</scope>
    <source>
        <strain evidence="10 11">DSM 18695</strain>
    </source>
</reference>
<dbReference type="SUPFAM" id="SSF48452">
    <property type="entry name" value="TPR-like"/>
    <property type="match status" value="3"/>
</dbReference>
<dbReference type="Gene3D" id="1.25.40.10">
    <property type="entry name" value="Tetratricopeptide repeat domain"/>
    <property type="match status" value="3"/>
</dbReference>
<evidence type="ECO:0000256" key="2">
    <source>
        <dbReference type="ARBA" id="ARBA00005386"/>
    </source>
</evidence>
<comment type="pathway">
    <text evidence="1">Protein modification; protein glycosylation.</text>
</comment>
<keyword evidence="5 10" id="KW-0808">Transferase</keyword>
<sequence>MTDTAPSVPALMGQAIAAFQQGRLDETRAACDRVLSQDPDFFDALHLLGVTEARAGGFAIAELLLGRALRQRPDHTEVALNLANLLREQRRHPEAIAAYDALLARQAKHPAAWLGRGRSLAALGHPADAVAAYDLAIAANPKNDEALYFRALSLKALGRLPQALASYDAAIALRPGFAAALCNRGNLLRDLKRWDEAAASLDAAIAADPKLIAAHIGRAAVRQDQDDLAGALADLDRACALAPGYAEALANRAVVLIALGRHDEALADCDRVLGQAPDDIAALRSRGTVMAALNRHEEAVACFDKVLAAQPDDLSGLVNRGSALRQLGRHKAALVDYDRALVVSPDQADALNNRGNVLRELGRNAEAAIAYGRLYEIHPQFRRVLGNRTNAELLACDWRNYPAAMDELAQATRAGEAVDMPFAFLAHSTDPADQLACAANWTRDRYPAAAQPLWTGERYKHDRIRLAYLSADFHYHPMAHLMMRLFETHDRDRFEVTALSFGPASDHPIRKRLEAAFDRFEDVSGLADLELARRVRELEIDIAIDRKGFTQNARTGVFALRPAPLQVNYLAYPGGMGAPYIDYLIADPVIVRPGDERFYQEQVVRLPDTYQATDDRRAIDPKAPSRSACGLPETGFVFCCFNNNYKILPPLYDVWMRLLKATPGSVLWLLGKDKAAEVNLKREAEARGVSGDRIVFGPYQEMGAHLARHAHADLFLDTFPFNAHTTASDALWAGLPVLTCEGQTFASRVAASVLTAVGLPELIVDSFEAYEATALRLATHPAELATLKARLAANRTTTALFDSDRFRRHYEAALVTMHERQMAGLPPEAFDVAPIQA</sequence>
<organism evidence="10 11">
    <name type="scientific">Caulobacter ginsengisoli</name>
    <dbReference type="NCBI Taxonomy" id="400775"/>
    <lineage>
        <taxon>Bacteria</taxon>
        <taxon>Pseudomonadati</taxon>
        <taxon>Pseudomonadota</taxon>
        <taxon>Alphaproteobacteria</taxon>
        <taxon>Caulobacterales</taxon>
        <taxon>Caulobacteraceae</taxon>
        <taxon>Caulobacter</taxon>
    </lineage>
</organism>
<feature type="domain" description="O-GlcNAc transferase C-terminal" evidence="9">
    <location>
        <begin position="625"/>
        <end position="806"/>
    </location>
</feature>
<evidence type="ECO:0000259" key="9">
    <source>
        <dbReference type="Pfam" id="PF13844"/>
    </source>
</evidence>
<evidence type="ECO:0000313" key="10">
    <source>
        <dbReference type="EMBL" id="MDQ0465709.1"/>
    </source>
</evidence>
<dbReference type="SUPFAM" id="SSF53756">
    <property type="entry name" value="UDP-Glycosyltransferase/glycogen phosphorylase"/>
    <property type="match status" value="1"/>
</dbReference>
<dbReference type="Pfam" id="PF13414">
    <property type="entry name" value="TPR_11"/>
    <property type="match status" value="1"/>
</dbReference>
<evidence type="ECO:0000256" key="6">
    <source>
        <dbReference type="ARBA" id="ARBA00022737"/>
    </source>
</evidence>
<dbReference type="InterPro" id="IPR019734">
    <property type="entry name" value="TPR_rpt"/>
</dbReference>
<accession>A0ABU0IUN6</accession>
<dbReference type="Pfam" id="PF13424">
    <property type="entry name" value="TPR_12"/>
    <property type="match status" value="1"/>
</dbReference>
<evidence type="ECO:0000256" key="4">
    <source>
        <dbReference type="ARBA" id="ARBA00022676"/>
    </source>
</evidence>
<dbReference type="Pfam" id="PF13432">
    <property type="entry name" value="TPR_16"/>
    <property type="match status" value="2"/>
</dbReference>